<comment type="caution">
    <text evidence="4">Lacks conserved residue(s) required for the propagation of feature annotation.</text>
</comment>
<feature type="binding site" evidence="4">
    <location>
        <position position="96"/>
    </location>
    <ligand>
        <name>pyridoxal 5'-phosphate</name>
        <dbReference type="ChEBI" id="CHEBI:597326"/>
    </ligand>
</feature>
<dbReference type="RefSeq" id="WP_184819719.1">
    <property type="nucleotide sequence ID" value="NZ_JACHMM010000001.1"/>
</dbReference>
<dbReference type="NCBIfam" id="TIGR01814">
    <property type="entry name" value="kynureninase"/>
    <property type="match status" value="1"/>
</dbReference>
<dbReference type="GO" id="GO:0043420">
    <property type="term" value="P:anthranilate metabolic process"/>
    <property type="evidence" value="ECO:0007669"/>
    <property type="project" value="TreeGrafter"/>
</dbReference>
<comment type="similarity">
    <text evidence="4 6">Belongs to the kynureninase family.</text>
</comment>
<keyword evidence="8" id="KW-1185">Reference proteome</keyword>
<dbReference type="PANTHER" id="PTHR14084">
    <property type="entry name" value="KYNURENINASE"/>
    <property type="match status" value="1"/>
</dbReference>
<evidence type="ECO:0000256" key="2">
    <source>
        <dbReference type="ARBA" id="ARBA00022801"/>
    </source>
</evidence>
<feature type="binding site" evidence="4">
    <location>
        <position position="276"/>
    </location>
    <ligand>
        <name>pyridoxal 5'-phosphate</name>
        <dbReference type="ChEBI" id="CHEBI:597326"/>
    </ligand>
</feature>
<comment type="catalytic activity">
    <reaction evidence="6">
        <text>3-hydroxy-L-kynurenine + H2O = 3-hydroxyanthranilate + L-alanine + H(+)</text>
        <dbReference type="Rhea" id="RHEA:25143"/>
        <dbReference type="ChEBI" id="CHEBI:15377"/>
        <dbReference type="ChEBI" id="CHEBI:15378"/>
        <dbReference type="ChEBI" id="CHEBI:36559"/>
        <dbReference type="ChEBI" id="CHEBI:57972"/>
        <dbReference type="ChEBI" id="CHEBI:58125"/>
        <dbReference type="EC" id="3.7.1.3"/>
    </reaction>
</comment>
<comment type="cofactor">
    <cofactor evidence="4 6">
        <name>pyridoxal 5'-phosphate</name>
        <dbReference type="ChEBI" id="CHEBI:597326"/>
    </cofactor>
</comment>
<evidence type="ECO:0000313" key="7">
    <source>
        <dbReference type="EMBL" id="MBB5786321.1"/>
    </source>
</evidence>
<gene>
    <name evidence="4" type="primary">kynU</name>
    <name evidence="7" type="ORF">HD601_000896</name>
</gene>
<feature type="binding site" evidence="4">
    <location>
        <position position="220"/>
    </location>
    <ligand>
        <name>pyridoxal 5'-phosphate</name>
        <dbReference type="ChEBI" id="CHEBI:597326"/>
    </ligand>
</feature>
<reference evidence="7 8" key="1">
    <citation type="submission" date="2020-08" db="EMBL/GenBank/DDBJ databases">
        <title>Sequencing the genomes of 1000 actinobacteria strains.</title>
        <authorList>
            <person name="Klenk H.-P."/>
        </authorList>
    </citation>
    <scope>NUCLEOTIDE SEQUENCE [LARGE SCALE GENOMIC DNA]</scope>
    <source>
        <strain evidence="7 8">DSM 102122</strain>
    </source>
</reference>
<dbReference type="GO" id="GO:0030170">
    <property type="term" value="F:pyridoxal phosphate binding"/>
    <property type="evidence" value="ECO:0007669"/>
    <property type="project" value="UniProtKB-UniRule"/>
</dbReference>
<proteinExistence type="inferred from homology"/>
<dbReference type="EMBL" id="JACHMM010000001">
    <property type="protein sequence ID" value="MBB5786321.1"/>
    <property type="molecule type" value="Genomic_DNA"/>
</dbReference>
<feature type="binding site" evidence="4">
    <location>
        <position position="195"/>
    </location>
    <ligand>
        <name>pyridoxal 5'-phosphate</name>
        <dbReference type="ChEBI" id="CHEBI:597326"/>
    </ligand>
</feature>
<dbReference type="UniPathway" id="UPA00253">
    <property type="reaction ID" value="UER00329"/>
</dbReference>
<dbReference type="GO" id="GO:0019805">
    <property type="term" value="P:quinolinate biosynthetic process"/>
    <property type="evidence" value="ECO:0007669"/>
    <property type="project" value="UniProtKB-UniRule"/>
</dbReference>
<accession>A0A7W9GMM0</accession>
<dbReference type="GO" id="GO:0019441">
    <property type="term" value="P:L-tryptophan catabolic process to kynurenine"/>
    <property type="evidence" value="ECO:0007669"/>
    <property type="project" value="TreeGrafter"/>
</dbReference>
<evidence type="ECO:0000313" key="8">
    <source>
        <dbReference type="Proteomes" id="UP000542813"/>
    </source>
</evidence>
<dbReference type="GO" id="GO:0009435">
    <property type="term" value="P:NAD+ biosynthetic process"/>
    <property type="evidence" value="ECO:0007669"/>
    <property type="project" value="UniProtKB-UniRule"/>
</dbReference>
<dbReference type="HAMAP" id="MF_01970">
    <property type="entry name" value="Kynureninase"/>
    <property type="match status" value="1"/>
</dbReference>
<evidence type="ECO:0000256" key="4">
    <source>
        <dbReference type="HAMAP-Rule" id="MF_01970"/>
    </source>
</evidence>
<dbReference type="PIRSF" id="PIRSF038800">
    <property type="entry name" value="KYNU"/>
    <property type="match status" value="1"/>
</dbReference>
<feature type="binding site" evidence="4">
    <location>
        <position position="250"/>
    </location>
    <ligand>
        <name>pyridoxal 5'-phosphate</name>
        <dbReference type="ChEBI" id="CHEBI:597326"/>
    </ligand>
</feature>
<dbReference type="InterPro" id="IPR015422">
    <property type="entry name" value="PyrdxlP-dep_Trfase_small"/>
</dbReference>
<feature type="binding site" evidence="4">
    <location>
        <begin position="124"/>
        <end position="127"/>
    </location>
    <ligand>
        <name>pyridoxal 5'-phosphate</name>
        <dbReference type="ChEBI" id="CHEBI:597326"/>
    </ligand>
</feature>
<keyword evidence="2 4" id="KW-0378">Hydrolase</keyword>
<dbReference type="InterPro" id="IPR010111">
    <property type="entry name" value="Kynureninase"/>
</dbReference>
<comment type="caution">
    <text evidence="7">The sequence shown here is derived from an EMBL/GenBank/DDBJ whole genome shotgun (WGS) entry which is preliminary data.</text>
</comment>
<organism evidence="7 8">
    <name type="scientific">Jiangella mangrovi</name>
    <dbReference type="NCBI Taxonomy" id="1524084"/>
    <lineage>
        <taxon>Bacteria</taxon>
        <taxon>Bacillati</taxon>
        <taxon>Actinomycetota</taxon>
        <taxon>Actinomycetes</taxon>
        <taxon>Jiangellales</taxon>
        <taxon>Jiangellaceae</taxon>
        <taxon>Jiangella</taxon>
    </lineage>
</organism>
<feature type="binding site" evidence="4">
    <location>
        <position position="198"/>
    </location>
    <ligand>
        <name>pyridoxal 5'-phosphate</name>
        <dbReference type="ChEBI" id="CHEBI:597326"/>
    </ligand>
</feature>
<comment type="subunit">
    <text evidence="4 6">Homodimer.</text>
</comment>
<feature type="modified residue" description="N6-(pyridoxal phosphate)lysine" evidence="4">
    <location>
        <position position="221"/>
    </location>
</feature>
<dbReference type="Pfam" id="PF22580">
    <property type="entry name" value="KYNU_C"/>
    <property type="match status" value="1"/>
</dbReference>
<comment type="pathway">
    <text evidence="4 6">Amino-acid degradation; L-kynurenine degradation; L-alanine and anthranilate from L-kynurenine: step 1/1.</text>
</comment>
<dbReference type="EC" id="3.7.1.3" evidence="4 5"/>
<dbReference type="SUPFAM" id="SSF53383">
    <property type="entry name" value="PLP-dependent transferases"/>
    <property type="match status" value="1"/>
</dbReference>
<comment type="function">
    <text evidence="4 6">Catalyzes the cleavage of L-kynurenine (L-Kyn) and L-3-hydroxykynurenine (L-3OHKyn) into anthranilic acid (AA) and 3-hydroxyanthranilic acid (3-OHAA), respectively.</text>
</comment>
<sequence length="410" mass="44156">MERAHAEALDRDDPLAHLRDRFDLPDGVIYLDGNSLGPLPRGVAERVGRLVGTEWRDDLITSWNAHGWYDLPATVGAKLEPLLGAEPGTVTVGDSTSVQLFKLLVAGARLRPDRTVIVTEPGAFPTDSYVADGVARLLGLTVRWWDPATQPLDEVLDDDVAVVSLCHVDYRLGRMHDGAAVTRAVHEAGAVVLWDLCHSAGAVAVDLAGWGADLAVGCGYKYLNGGPGAPAFVYAAPRWLGTVEQPVTGWFGHATPFALERDYRPADGVRRLLSGTTPVIGTAVLDAALDAFDGVAMADVRRKSLALTDFFLALAASRLGEYGVEPEVPRDHAARGSQLCLRLPEAYGFVQALIARRVVGDFREPDLARFGLAPLYLRFTNVYDAVEHMAAVLSAGEHRRPENVARAAVT</sequence>
<evidence type="ECO:0000256" key="3">
    <source>
        <dbReference type="ARBA" id="ARBA00022898"/>
    </source>
</evidence>
<evidence type="ECO:0000256" key="1">
    <source>
        <dbReference type="ARBA" id="ARBA00022642"/>
    </source>
</evidence>
<dbReference type="PANTHER" id="PTHR14084:SF0">
    <property type="entry name" value="KYNURENINASE"/>
    <property type="match status" value="1"/>
</dbReference>
<evidence type="ECO:0000256" key="6">
    <source>
        <dbReference type="PIRNR" id="PIRNR038800"/>
    </source>
</evidence>
<dbReference type="Gene3D" id="3.90.1150.10">
    <property type="entry name" value="Aspartate Aminotransferase, domain 1"/>
    <property type="match status" value="1"/>
</dbReference>
<dbReference type="InterPro" id="IPR015424">
    <property type="entry name" value="PyrdxlP-dep_Trfase"/>
</dbReference>
<comment type="pathway">
    <text evidence="4 6">Cofactor biosynthesis; NAD(+) biosynthesis; quinolinate from L-kynurenine: step 2/3.</text>
</comment>
<dbReference type="Proteomes" id="UP000542813">
    <property type="component" value="Unassembled WGS sequence"/>
</dbReference>
<dbReference type="GO" id="GO:0097053">
    <property type="term" value="P:L-kynurenine catabolic process"/>
    <property type="evidence" value="ECO:0007669"/>
    <property type="project" value="UniProtKB-UniRule"/>
</dbReference>
<dbReference type="GO" id="GO:0005737">
    <property type="term" value="C:cytoplasm"/>
    <property type="evidence" value="ECO:0007669"/>
    <property type="project" value="UniProtKB-UniRule"/>
</dbReference>
<name>A0A7W9GMM0_9ACTN</name>
<keyword evidence="1 4" id="KW-0662">Pyridine nucleotide biosynthesis</keyword>
<dbReference type="AlphaFoldDB" id="A0A7W9GMM0"/>
<dbReference type="Gene3D" id="3.40.640.10">
    <property type="entry name" value="Type I PLP-dependent aspartate aminotransferase-like (Major domain)"/>
    <property type="match status" value="1"/>
</dbReference>
<evidence type="ECO:0000256" key="5">
    <source>
        <dbReference type="NCBIfam" id="TIGR01814"/>
    </source>
</evidence>
<protein>
    <recommendedName>
        <fullName evidence="4 5">Kynureninase</fullName>
        <ecNumber evidence="4 5">3.7.1.3</ecNumber>
    </recommendedName>
    <alternativeName>
        <fullName evidence="4">L-kynurenine hydrolase</fullName>
    </alternativeName>
</protein>
<dbReference type="UniPathway" id="UPA00334">
    <property type="reaction ID" value="UER00455"/>
</dbReference>
<keyword evidence="3 4" id="KW-0663">Pyridoxal phosphate</keyword>
<dbReference type="InterPro" id="IPR015421">
    <property type="entry name" value="PyrdxlP-dep_Trfase_major"/>
</dbReference>
<comment type="catalytic activity">
    <reaction evidence="4 6">
        <text>L-kynurenine + H2O = anthranilate + L-alanine + H(+)</text>
        <dbReference type="Rhea" id="RHEA:16813"/>
        <dbReference type="ChEBI" id="CHEBI:15377"/>
        <dbReference type="ChEBI" id="CHEBI:15378"/>
        <dbReference type="ChEBI" id="CHEBI:16567"/>
        <dbReference type="ChEBI" id="CHEBI:57959"/>
        <dbReference type="ChEBI" id="CHEBI:57972"/>
        <dbReference type="EC" id="3.7.1.3"/>
    </reaction>
</comment>
<feature type="binding site" evidence="4">
    <location>
        <position position="97"/>
    </location>
    <ligand>
        <name>pyridoxal 5'-phosphate</name>
        <dbReference type="ChEBI" id="CHEBI:597326"/>
    </ligand>
</feature>
<dbReference type="GO" id="GO:0030429">
    <property type="term" value="F:kynureninase activity"/>
    <property type="evidence" value="ECO:0007669"/>
    <property type="project" value="UniProtKB-UniRule"/>
</dbReference>